<dbReference type="FunFam" id="1.10.418.10:FF:000011">
    <property type="entry name" value="Parvin, beta"/>
    <property type="match status" value="1"/>
</dbReference>
<dbReference type="GO" id="GO:0030036">
    <property type="term" value="P:actin cytoskeleton organization"/>
    <property type="evidence" value="ECO:0000318"/>
    <property type="project" value="GO_Central"/>
</dbReference>
<evidence type="ECO:0000256" key="4">
    <source>
        <dbReference type="ARBA" id="ARBA00022737"/>
    </source>
</evidence>
<dbReference type="Gene3D" id="1.10.418.10">
    <property type="entry name" value="Calponin-like domain"/>
    <property type="match status" value="1"/>
</dbReference>
<proteinExistence type="inferred from homology"/>
<keyword evidence="10" id="KW-1185">Reference proteome</keyword>
<dbReference type="eggNOG" id="KOG3631">
    <property type="taxonomic scope" value="Eukaryota"/>
</dbReference>
<dbReference type="GO" id="GO:0005925">
    <property type="term" value="C:focal adhesion"/>
    <property type="evidence" value="ECO:0000318"/>
    <property type="project" value="GO_Central"/>
</dbReference>
<dbReference type="Pfam" id="PF00307">
    <property type="entry name" value="CH"/>
    <property type="match status" value="1"/>
</dbReference>
<dbReference type="AlphaFoldDB" id="A7T767"/>
<dbReference type="STRING" id="45351.A7T767"/>
<name>A7T767_NEMVE</name>
<evidence type="ECO:0000256" key="1">
    <source>
        <dbReference type="ARBA" id="ARBA00004245"/>
    </source>
</evidence>
<dbReference type="GO" id="GO:0030031">
    <property type="term" value="P:cell projection assembly"/>
    <property type="evidence" value="ECO:0000318"/>
    <property type="project" value="GO_Central"/>
</dbReference>
<dbReference type="OMA" id="HEYVIFY"/>
<protein>
    <recommendedName>
        <fullName evidence="8">Calponin-homology (CH) domain-containing protein</fullName>
    </recommendedName>
</protein>
<dbReference type="InParanoid" id="A7T767"/>
<keyword evidence="7" id="KW-0206">Cytoskeleton</keyword>
<keyword evidence="6" id="KW-0009">Actin-binding</keyword>
<dbReference type="PhylomeDB" id="A7T767"/>
<evidence type="ECO:0000313" key="9">
    <source>
        <dbReference type="EMBL" id="EDO28185.1"/>
    </source>
</evidence>
<evidence type="ECO:0000256" key="7">
    <source>
        <dbReference type="ARBA" id="ARBA00023212"/>
    </source>
</evidence>
<accession>A7T767</accession>
<dbReference type="PANTHER" id="PTHR12114">
    <property type="entry name" value="PARVIN"/>
    <property type="match status" value="1"/>
</dbReference>
<dbReference type="GO" id="GO:0071963">
    <property type="term" value="P:establishment or maintenance of cell polarity regulating cell shape"/>
    <property type="evidence" value="ECO:0000318"/>
    <property type="project" value="GO_Central"/>
</dbReference>
<evidence type="ECO:0000313" key="10">
    <source>
        <dbReference type="Proteomes" id="UP000001593"/>
    </source>
</evidence>
<sequence>MIEPRSLEDPKVMQLKTVLLEWINEELADKRIVVRNVEEDLYDGLILAHLMGKSMHTIIYFFQAKLSVLIGEINKVLLVPQHRAKWTPERIHSKDTVAILHLLVALARHFNNQKKLTPDVKIHTMHVQKKGGVLVPQRVIEEITGPDHEYVIFY</sequence>
<comment type="subcellular location">
    <subcellularLocation>
        <location evidence="1">Cytoplasm</location>
        <location evidence="1">Cytoskeleton</location>
    </subcellularLocation>
</comment>
<dbReference type="KEGG" id="nve:5498594"/>
<dbReference type="GO" id="GO:0034446">
    <property type="term" value="P:substrate adhesion-dependent cell spreading"/>
    <property type="evidence" value="ECO:0000318"/>
    <property type="project" value="GO_Central"/>
</dbReference>
<evidence type="ECO:0000256" key="5">
    <source>
        <dbReference type="ARBA" id="ARBA00022889"/>
    </source>
</evidence>
<keyword evidence="3" id="KW-0963">Cytoplasm</keyword>
<dbReference type="HOGENOM" id="CLU_047624_0_1_1"/>
<dbReference type="EMBL" id="DS471906">
    <property type="protein sequence ID" value="EDO28185.1"/>
    <property type="molecule type" value="Genomic_DNA"/>
</dbReference>
<gene>
    <name evidence="9" type="ORF">NEMVEDRAFT_v1g148601</name>
</gene>
<dbReference type="PANTHER" id="PTHR12114:SF4">
    <property type="entry name" value="GH23568P"/>
    <property type="match status" value="1"/>
</dbReference>
<dbReference type="GO" id="GO:0015629">
    <property type="term" value="C:actin cytoskeleton"/>
    <property type="evidence" value="ECO:0000318"/>
    <property type="project" value="GO_Central"/>
</dbReference>
<evidence type="ECO:0000256" key="6">
    <source>
        <dbReference type="ARBA" id="ARBA00023203"/>
    </source>
</evidence>
<dbReference type="Proteomes" id="UP000001593">
    <property type="component" value="Unassembled WGS sequence"/>
</dbReference>
<evidence type="ECO:0000259" key="8">
    <source>
        <dbReference type="Pfam" id="PF00307"/>
    </source>
</evidence>
<dbReference type="InterPro" id="IPR001715">
    <property type="entry name" value="CH_dom"/>
</dbReference>
<dbReference type="InterPro" id="IPR028433">
    <property type="entry name" value="Parvin"/>
</dbReference>
<evidence type="ECO:0000256" key="2">
    <source>
        <dbReference type="ARBA" id="ARBA00005666"/>
    </source>
</evidence>
<feature type="domain" description="Calponin-homology (CH)" evidence="8">
    <location>
        <begin position="14"/>
        <end position="111"/>
    </location>
</feature>
<comment type="similarity">
    <text evidence="2">Belongs to the parvin family.</text>
</comment>
<dbReference type="GO" id="GO:0003779">
    <property type="term" value="F:actin binding"/>
    <property type="evidence" value="ECO:0000318"/>
    <property type="project" value="GO_Central"/>
</dbReference>
<reference evidence="9 10" key="1">
    <citation type="journal article" date="2007" name="Science">
        <title>Sea anemone genome reveals ancestral eumetazoan gene repertoire and genomic organization.</title>
        <authorList>
            <person name="Putnam N.H."/>
            <person name="Srivastava M."/>
            <person name="Hellsten U."/>
            <person name="Dirks B."/>
            <person name="Chapman J."/>
            <person name="Salamov A."/>
            <person name="Terry A."/>
            <person name="Shapiro H."/>
            <person name="Lindquist E."/>
            <person name="Kapitonov V.V."/>
            <person name="Jurka J."/>
            <person name="Genikhovich G."/>
            <person name="Grigoriev I.V."/>
            <person name="Lucas S.M."/>
            <person name="Steele R.E."/>
            <person name="Finnerty J.R."/>
            <person name="Technau U."/>
            <person name="Martindale M.Q."/>
            <person name="Rokhsar D.S."/>
        </authorList>
    </citation>
    <scope>NUCLEOTIDE SEQUENCE [LARGE SCALE GENOMIC DNA]</scope>
    <source>
        <strain evidence="10">CH2 X CH6</strain>
    </source>
</reference>
<dbReference type="InterPro" id="IPR036872">
    <property type="entry name" value="CH_dom_sf"/>
</dbReference>
<dbReference type="GO" id="GO:0005737">
    <property type="term" value="C:cytoplasm"/>
    <property type="evidence" value="ECO:0000318"/>
    <property type="project" value="GO_Central"/>
</dbReference>
<dbReference type="SUPFAM" id="SSF47576">
    <property type="entry name" value="Calponin-homology domain, CH-domain"/>
    <property type="match status" value="1"/>
</dbReference>
<evidence type="ECO:0000256" key="3">
    <source>
        <dbReference type="ARBA" id="ARBA00022490"/>
    </source>
</evidence>
<organism evidence="9 10">
    <name type="scientific">Nematostella vectensis</name>
    <name type="common">Starlet sea anemone</name>
    <dbReference type="NCBI Taxonomy" id="45351"/>
    <lineage>
        <taxon>Eukaryota</taxon>
        <taxon>Metazoa</taxon>
        <taxon>Cnidaria</taxon>
        <taxon>Anthozoa</taxon>
        <taxon>Hexacorallia</taxon>
        <taxon>Actiniaria</taxon>
        <taxon>Edwardsiidae</taxon>
        <taxon>Nematostella</taxon>
    </lineage>
</organism>
<keyword evidence="5" id="KW-0130">Cell adhesion</keyword>
<keyword evidence="4" id="KW-0677">Repeat</keyword>